<keyword evidence="7" id="KW-0436">Ligase</keyword>
<feature type="transmembrane region" description="Helical" evidence="5">
    <location>
        <begin position="342"/>
        <end position="359"/>
    </location>
</feature>
<evidence type="ECO:0000313" key="8">
    <source>
        <dbReference type="Proteomes" id="UP000275719"/>
    </source>
</evidence>
<accession>A0A3P3W3M2</accession>
<evidence type="ECO:0000256" key="5">
    <source>
        <dbReference type="SAM" id="Phobius"/>
    </source>
</evidence>
<feature type="transmembrane region" description="Helical" evidence="5">
    <location>
        <begin position="88"/>
        <end position="106"/>
    </location>
</feature>
<dbReference type="PANTHER" id="PTHR37422">
    <property type="entry name" value="TEICHURONIC ACID BIOSYNTHESIS PROTEIN TUAE"/>
    <property type="match status" value="1"/>
</dbReference>
<proteinExistence type="predicted"/>
<evidence type="ECO:0000256" key="1">
    <source>
        <dbReference type="ARBA" id="ARBA00004141"/>
    </source>
</evidence>
<evidence type="ECO:0000313" key="7">
    <source>
        <dbReference type="EMBL" id="RRJ89560.1"/>
    </source>
</evidence>
<dbReference type="InterPro" id="IPR051533">
    <property type="entry name" value="WaaL-like"/>
</dbReference>
<feature type="transmembrane region" description="Helical" evidence="5">
    <location>
        <begin position="118"/>
        <end position="136"/>
    </location>
</feature>
<evidence type="ECO:0000259" key="6">
    <source>
        <dbReference type="Pfam" id="PF04932"/>
    </source>
</evidence>
<feature type="transmembrane region" description="Helical" evidence="5">
    <location>
        <begin position="30"/>
        <end position="50"/>
    </location>
</feature>
<comment type="subcellular location">
    <subcellularLocation>
        <location evidence="1">Membrane</location>
        <topology evidence="1">Multi-pass membrane protein</topology>
    </subcellularLocation>
</comment>
<dbReference type="InterPro" id="IPR007016">
    <property type="entry name" value="O-antigen_ligase-rel_domated"/>
</dbReference>
<keyword evidence="8" id="KW-1185">Reference proteome</keyword>
<feature type="transmembrane region" description="Helical" evidence="5">
    <location>
        <begin position="180"/>
        <end position="197"/>
    </location>
</feature>
<dbReference type="PANTHER" id="PTHR37422:SF17">
    <property type="entry name" value="O-ANTIGEN LIGASE"/>
    <property type="match status" value="1"/>
</dbReference>
<sequence length="386" mass="45023">MLKLKKSNTLLFLLFFSLNFEVWDPLSTNGFFSISKLFGFLYLISIVPHISYFLSVINNFRIYLRLLFIFFTYLTLISFFNINVYDYSFFDFSLFQNIILFFLLSSHEKLKPGVLEKSFFGFYLGSICLAFCYYLNLGLSINSEGRISLFGDNENLVGFRMVISILFLIHFIIKNRLKYFYKILLILSFYPLLDLAINSGSRTAFLSLILSIFLMFFLYKTKKSFIKILGFIFLVIIAFLGINIALNSEVLGERLARTSEESDLSGRDEIWIQIIPQIKENLIFGVGSTGYNEFSHVIFSRFISPHNVFIEILAISGLIGFVLFFYFIFLCFKKAYLFQQKFNELIPFVYIVPMTAVLLSSQLFIFKLGWVILAYCASRSLYIYKK</sequence>
<keyword evidence="2 5" id="KW-0812">Transmembrane</keyword>
<evidence type="ECO:0000256" key="2">
    <source>
        <dbReference type="ARBA" id="ARBA00022692"/>
    </source>
</evidence>
<feature type="transmembrane region" description="Helical" evidence="5">
    <location>
        <begin position="62"/>
        <end position="82"/>
    </location>
</feature>
<dbReference type="Proteomes" id="UP000275719">
    <property type="component" value="Unassembled WGS sequence"/>
</dbReference>
<feature type="transmembrane region" description="Helical" evidence="5">
    <location>
        <begin position="156"/>
        <end position="173"/>
    </location>
</feature>
<dbReference type="GO" id="GO:0016020">
    <property type="term" value="C:membrane"/>
    <property type="evidence" value="ECO:0007669"/>
    <property type="project" value="UniProtKB-SubCell"/>
</dbReference>
<dbReference type="GO" id="GO:0016874">
    <property type="term" value="F:ligase activity"/>
    <property type="evidence" value="ECO:0007669"/>
    <property type="project" value="UniProtKB-KW"/>
</dbReference>
<dbReference type="AlphaFoldDB" id="A0A3P3W3M2"/>
<keyword evidence="3 5" id="KW-1133">Transmembrane helix</keyword>
<comment type="caution">
    <text evidence="7">The sequence shown here is derived from an EMBL/GenBank/DDBJ whole genome shotgun (WGS) entry which is preliminary data.</text>
</comment>
<gene>
    <name evidence="7" type="ORF">EG240_11225</name>
</gene>
<feature type="transmembrane region" description="Helical" evidence="5">
    <location>
        <begin position="203"/>
        <end position="219"/>
    </location>
</feature>
<feature type="transmembrane region" description="Helical" evidence="5">
    <location>
        <begin position="308"/>
        <end position="330"/>
    </location>
</feature>
<feature type="transmembrane region" description="Helical" evidence="5">
    <location>
        <begin position="226"/>
        <end position="246"/>
    </location>
</feature>
<dbReference type="Pfam" id="PF04932">
    <property type="entry name" value="Wzy_C"/>
    <property type="match status" value="1"/>
</dbReference>
<dbReference type="OrthoDB" id="1178661at2"/>
<dbReference type="RefSeq" id="WP_125019486.1">
    <property type="nucleotide sequence ID" value="NZ_RQVQ01000025.1"/>
</dbReference>
<feature type="domain" description="O-antigen ligase-related" evidence="6">
    <location>
        <begin position="194"/>
        <end position="325"/>
    </location>
</feature>
<evidence type="ECO:0000256" key="3">
    <source>
        <dbReference type="ARBA" id="ARBA00022989"/>
    </source>
</evidence>
<name>A0A3P3W3M2_9FLAO</name>
<reference evidence="7 8" key="1">
    <citation type="submission" date="2018-11" db="EMBL/GenBank/DDBJ databases">
        <title>Flavobacterium sp. nov., YIM 102701-2 draft genome.</title>
        <authorList>
            <person name="Li G."/>
            <person name="Jiang Y."/>
        </authorList>
    </citation>
    <scope>NUCLEOTIDE SEQUENCE [LARGE SCALE GENOMIC DNA]</scope>
    <source>
        <strain evidence="7 8">YIM 102701-2</strain>
    </source>
</reference>
<dbReference type="EMBL" id="RQVQ01000025">
    <property type="protein sequence ID" value="RRJ89560.1"/>
    <property type="molecule type" value="Genomic_DNA"/>
</dbReference>
<organism evidence="7 8">
    <name type="scientific">Paenimyroides tangerinum</name>
    <dbReference type="NCBI Taxonomy" id="2488728"/>
    <lineage>
        <taxon>Bacteria</taxon>
        <taxon>Pseudomonadati</taxon>
        <taxon>Bacteroidota</taxon>
        <taxon>Flavobacteriia</taxon>
        <taxon>Flavobacteriales</taxon>
        <taxon>Flavobacteriaceae</taxon>
        <taxon>Paenimyroides</taxon>
    </lineage>
</organism>
<protein>
    <submittedName>
        <fullName evidence="7">O-antigen ligase family protein</fullName>
    </submittedName>
</protein>
<keyword evidence="4 5" id="KW-0472">Membrane</keyword>
<evidence type="ECO:0000256" key="4">
    <source>
        <dbReference type="ARBA" id="ARBA00023136"/>
    </source>
</evidence>